<name>A0A3L8SGJ0_CHLGU</name>
<protein>
    <submittedName>
        <fullName evidence="1">Uncharacterized protein</fullName>
    </submittedName>
</protein>
<dbReference type="EMBL" id="QUSF01000022">
    <property type="protein sequence ID" value="RLW01541.1"/>
    <property type="molecule type" value="Genomic_DNA"/>
</dbReference>
<sequence length="85" mass="9355">MLLGHKTREDVRLGMFPQPLKAADMNRFVGTLSHGAGPAAAAAHYISMVISDSYFSTYGWLSITGKKEPREKFGQLSGIAHYCEH</sequence>
<dbReference type="AlphaFoldDB" id="A0A3L8SGJ0"/>
<organism evidence="1 2">
    <name type="scientific">Chloebia gouldiae</name>
    <name type="common">Gouldian finch</name>
    <name type="synonym">Erythrura gouldiae</name>
    <dbReference type="NCBI Taxonomy" id="44316"/>
    <lineage>
        <taxon>Eukaryota</taxon>
        <taxon>Metazoa</taxon>
        <taxon>Chordata</taxon>
        <taxon>Craniata</taxon>
        <taxon>Vertebrata</taxon>
        <taxon>Euteleostomi</taxon>
        <taxon>Archelosauria</taxon>
        <taxon>Archosauria</taxon>
        <taxon>Dinosauria</taxon>
        <taxon>Saurischia</taxon>
        <taxon>Theropoda</taxon>
        <taxon>Coelurosauria</taxon>
        <taxon>Aves</taxon>
        <taxon>Neognathae</taxon>
        <taxon>Neoaves</taxon>
        <taxon>Telluraves</taxon>
        <taxon>Australaves</taxon>
        <taxon>Passeriformes</taxon>
        <taxon>Passeroidea</taxon>
        <taxon>Passeridae</taxon>
        <taxon>Chloebia</taxon>
    </lineage>
</organism>
<keyword evidence="2" id="KW-1185">Reference proteome</keyword>
<gene>
    <name evidence="1" type="ORF">DV515_00007996</name>
</gene>
<evidence type="ECO:0000313" key="2">
    <source>
        <dbReference type="Proteomes" id="UP000276834"/>
    </source>
</evidence>
<proteinExistence type="predicted"/>
<dbReference type="Proteomes" id="UP000276834">
    <property type="component" value="Unassembled WGS sequence"/>
</dbReference>
<reference evidence="1 2" key="1">
    <citation type="journal article" date="2018" name="Proc. R. Soc. B">
        <title>A non-coding region near Follistatin controls head colour polymorphism in the Gouldian finch.</title>
        <authorList>
            <person name="Toomey M.B."/>
            <person name="Marques C.I."/>
            <person name="Andrade P."/>
            <person name="Araujo P.M."/>
            <person name="Sabatino S."/>
            <person name="Gazda M.A."/>
            <person name="Afonso S."/>
            <person name="Lopes R.J."/>
            <person name="Corbo J.C."/>
            <person name="Carneiro M."/>
        </authorList>
    </citation>
    <scope>NUCLEOTIDE SEQUENCE [LARGE SCALE GENOMIC DNA]</scope>
    <source>
        <strain evidence="1">Red01</strain>
        <tissue evidence="1">Muscle</tissue>
    </source>
</reference>
<accession>A0A3L8SGJ0</accession>
<feature type="non-terminal residue" evidence="1">
    <location>
        <position position="85"/>
    </location>
</feature>
<evidence type="ECO:0000313" key="1">
    <source>
        <dbReference type="EMBL" id="RLW01541.1"/>
    </source>
</evidence>
<comment type="caution">
    <text evidence="1">The sequence shown here is derived from an EMBL/GenBank/DDBJ whole genome shotgun (WGS) entry which is preliminary data.</text>
</comment>